<name>X0WBA6_9ZZZZ</name>
<reference evidence="1" key="1">
    <citation type="journal article" date="2014" name="Front. Microbiol.">
        <title>High frequency of phylogenetically diverse reductive dehalogenase-homologous genes in deep subseafloor sedimentary metagenomes.</title>
        <authorList>
            <person name="Kawai M."/>
            <person name="Futagami T."/>
            <person name="Toyoda A."/>
            <person name="Takaki Y."/>
            <person name="Nishi S."/>
            <person name="Hori S."/>
            <person name="Arai W."/>
            <person name="Tsubouchi T."/>
            <person name="Morono Y."/>
            <person name="Uchiyama I."/>
            <person name="Ito T."/>
            <person name="Fujiyama A."/>
            <person name="Inagaki F."/>
            <person name="Takami H."/>
        </authorList>
    </citation>
    <scope>NUCLEOTIDE SEQUENCE</scope>
    <source>
        <strain evidence="1">Expedition CK06-06</strain>
    </source>
</reference>
<dbReference type="SUPFAM" id="SSF53448">
    <property type="entry name" value="Nucleotide-diphospho-sugar transferases"/>
    <property type="match status" value="1"/>
</dbReference>
<comment type="caution">
    <text evidence="1">The sequence shown here is derived from an EMBL/GenBank/DDBJ whole genome shotgun (WGS) entry which is preliminary data.</text>
</comment>
<dbReference type="Pfam" id="PF01501">
    <property type="entry name" value="Glyco_transf_8"/>
    <property type="match status" value="1"/>
</dbReference>
<feature type="non-terminal residue" evidence="1">
    <location>
        <position position="207"/>
    </location>
</feature>
<proteinExistence type="predicted"/>
<protein>
    <recommendedName>
        <fullName evidence="2">Glycosyltransferase</fullName>
    </recommendedName>
</protein>
<gene>
    <name evidence="1" type="ORF">S01H1_56684</name>
</gene>
<sequence length="207" mass="23795">MLTKFHIFSGYFKYWDRVLCLDCDVLIQGDLNDAFDGMAEQFPAILFDGSSDGSIVHNWRHFDALHGDGPDAHPQLYEKMRAKYPHIDKQILTADVIFFSPETVPAGTVELLQSTAEEFIEANQGYVDQPVYNLVLYDKMEPIGKDFCTWWAFDDPGNRVESEARGWRGDENPAIIHYWNAFAPWTVKTPDAGAYFNHRLNRVCHEL</sequence>
<dbReference type="Gene3D" id="3.90.550.10">
    <property type="entry name" value="Spore Coat Polysaccharide Biosynthesis Protein SpsA, Chain A"/>
    <property type="match status" value="1"/>
</dbReference>
<evidence type="ECO:0008006" key="2">
    <source>
        <dbReference type="Google" id="ProtNLM"/>
    </source>
</evidence>
<dbReference type="AlphaFoldDB" id="X0WBA6"/>
<organism evidence="1">
    <name type="scientific">marine sediment metagenome</name>
    <dbReference type="NCBI Taxonomy" id="412755"/>
    <lineage>
        <taxon>unclassified sequences</taxon>
        <taxon>metagenomes</taxon>
        <taxon>ecological metagenomes</taxon>
    </lineage>
</organism>
<dbReference type="GO" id="GO:0016757">
    <property type="term" value="F:glycosyltransferase activity"/>
    <property type="evidence" value="ECO:0007669"/>
    <property type="project" value="InterPro"/>
</dbReference>
<dbReference type="InterPro" id="IPR002495">
    <property type="entry name" value="Glyco_trans_8"/>
</dbReference>
<dbReference type="EMBL" id="BARS01036922">
    <property type="protein sequence ID" value="GAG20467.1"/>
    <property type="molecule type" value="Genomic_DNA"/>
</dbReference>
<accession>X0WBA6</accession>
<dbReference type="InterPro" id="IPR029044">
    <property type="entry name" value="Nucleotide-diphossugar_trans"/>
</dbReference>
<evidence type="ECO:0000313" key="1">
    <source>
        <dbReference type="EMBL" id="GAG20467.1"/>
    </source>
</evidence>